<dbReference type="EMBL" id="BK032673">
    <property type="protein sequence ID" value="DAF54155.1"/>
    <property type="molecule type" value="Genomic_DNA"/>
</dbReference>
<accession>A0A8S5STM6</accession>
<name>A0A8S5STM6_9VIRU</name>
<proteinExistence type="predicted"/>
<keyword evidence="1" id="KW-0812">Transmembrane</keyword>
<feature type="transmembrane region" description="Helical" evidence="1">
    <location>
        <begin position="6"/>
        <end position="23"/>
    </location>
</feature>
<evidence type="ECO:0000313" key="2">
    <source>
        <dbReference type="EMBL" id="DAF54155.1"/>
    </source>
</evidence>
<keyword evidence="1" id="KW-1133">Transmembrane helix</keyword>
<sequence>MTIAWIFCYIGVGTAVTWFMRMVDWIDREDER</sequence>
<reference evidence="2" key="1">
    <citation type="journal article" date="2021" name="Proc. Natl. Acad. Sci. U.S.A.">
        <title>A Catalog of Tens of Thousands of Viruses from Human Metagenomes Reveals Hidden Associations with Chronic Diseases.</title>
        <authorList>
            <person name="Tisza M.J."/>
            <person name="Buck C.B."/>
        </authorList>
    </citation>
    <scope>NUCLEOTIDE SEQUENCE</scope>
    <source>
        <strain evidence="2">Ctcqm2</strain>
    </source>
</reference>
<organism evidence="2">
    <name type="scientific">Phage sp. ctcqm2</name>
    <dbReference type="NCBI Taxonomy" id="2828007"/>
    <lineage>
        <taxon>Viruses</taxon>
    </lineage>
</organism>
<evidence type="ECO:0000256" key="1">
    <source>
        <dbReference type="SAM" id="Phobius"/>
    </source>
</evidence>
<keyword evidence="1" id="KW-0472">Membrane</keyword>
<protein>
    <submittedName>
        <fullName evidence="2">Uncharacterized protein</fullName>
    </submittedName>
</protein>